<reference evidence="1" key="1">
    <citation type="submission" date="2021-06" db="EMBL/GenBank/DDBJ databases">
        <title>Bradyrhizobium sp. S2-11-2 Genome sequencing.</title>
        <authorList>
            <person name="Jin L."/>
        </authorList>
    </citation>
    <scope>NUCLEOTIDE SEQUENCE</scope>
    <source>
        <strain evidence="1">S2-11-2</strain>
    </source>
</reference>
<accession>A0A975NQH7</accession>
<dbReference type="KEGG" id="bsei:KMZ68_04480"/>
<dbReference type="Proteomes" id="UP000680805">
    <property type="component" value="Chromosome"/>
</dbReference>
<organism evidence="1 2">
    <name type="scientific">Bradyrhizobium sediminis</name>
    <dbReference type="NCBI Taxonomy" id="2840469"/>
    <lineage>
        <taxon>Bacteria</taxon>
        <taxon>Pseudomonadati</taxon>
        <taxon>Pseudomonadota</taxon>
        <taxon>Alphaproteobacteria</taxon>
        <taxon>Hyphomicrobiales</taxon>
        <taxon>Nitrobacteraceae</taxon>
        <taxon>Bradyrhizobium</taxon>
    </lineage>
</organism>
<dbReference type="EMBL" id="CP076135">
    <property type="protein sequence ID" value="QWG19135.1"/>
    <property type="molecule type" value="Genomic_DNA"/>
</dbReference>
<proteinExistence type="predicted"/>
<gene>
    <name evidence="1" type="ORF">KMZ68_04480</name>
</gene>
<sequence length="68" mass="7467">MRVFLGMILGALLLVGGVYVYDSQSTSTVANGQAASANRTIVNWDVAASEWNLLKRRAHDDWIKLSSK</sequence>
<evidence type="ECO:0000313" key="2">
    <source>
        <dbReference type="Proteomes" id="UP000680805"/>
    </source>
</evidence>
<dbReference type="AlphaFoldDB" id="A0A975NQH7"/>
<dbReference type="RefSeq" id="WP_215614679.1">
    <property type="nucleotide sequence ID" value="NZ_CP076135.1"/>
</dbReference>
<evidence type="ECO:0000313" key="1">
    <source>
        <dbReference type="EMBL" id="QWG19135.1"/>
    </source>
</evidence>
<name>A0A975NQH7_9BRAD</name>
<protein>
    <submittedName>
        <fullName evidence="1">Uncharacterized protein</fullName>
    </submittedName>
</protein>